<dbReference type="InterPro" id="IPR015898">
    <property type="entry name" value="G-protein_gamma-like_dom"/>
</dbReference>
<accession>A0ABT5ZX79</accession>
<dbReference type="Proteomes" id="UP001216579">
    <property type="component" value="Unassembled WGS sequence"/>
</dbReference>
<feature type="domain" description="G protein gamma" evidence="1">
    <location>
        <begin position="7"/>
        <end position="81"/>
    </location>
</feature>
<dbReference type="RefSeq" id="WP_276097236.1">
    <property type="nucleotide sequence ID" value="NZ_JARJBC010000070.1"/>
</dbReference>
<sequence length="122" mass="14046">MNRLFAGNQQRSNGRLNITQLAIEADVKRWHLTHQHQDLKDTFQSEAAKDEARRATQARSADAFEELKKKHARLQKHCQFLEQRLKIYATAVNQLALENAALSDRDAEAAKLRVLPRQPHLP</sequence>
<organism evidence="2 3">
    <name type="scientific">Streptomyces silvisoli</name>
    <dbReference type="NCBI Taxonomy" id="3034235"/>
    <lineage>
        <taxon>Bacteria</taxon>
        <taxon>Bacillati</taxon>
        <taxon>Actinomycetota</taxon>
        <taxon>Actinomycetes</taxon>
        <taxon>Kitasatosporales</taxon>
        <taxon>Streptomycetaceae</taxon>
        <taxon>Streptomyces</taxon>
    </lineage>
</organism>
<reference evidence="2 3" key="1">
    <citation type="submission" date="2023-03" db="EMBL/GenBank/DDBJ databases">
        <title>Draft genome sequence of Streptomyces sp. RB6PN23 isolated from peat swamp forest in Thailand.</title>
        <authorList>
            <person name="Klaysubun C."/>
            <person name="Duangmal K."/>
        </authorList>
    </citation>
    <scope>NUCLEOTIDE SEQUENCE [LARGE SCALE GENOMIC DNA]</scope>
    <source>
        <strain evidence="2 3">RB6PN23</strain>
    </source>
</reference>
<comment type="caution">
    <text evidence="2">The sequence shown here is derived from an EMBL/GenBank/DDBJ whole genome shotgun (WGS) entry which is preliminary data.</text>
</comment>
<name>A0ABT5ZX79_9ACTN</name>
<keyword evidence="3" id="KW-1185">Reference proteome</keyword>
<evidence type="ECO:0000313" key="3">
    <source>
        <dbReference type="Proteomes" id="UP001216579"/>
    </source>
</evidence>
<dbReference type="EMBL" id="JARJBC010000070">
    <property type="protein sequence ID" value="MDF3294439.1"/>
    <property type="molecule type" value="Genomic_DNA"/>
</dbReference>
<protein>
    <recommendedName>
        <fullName evidence="1">G protein gamma domain-containing protein</fullName>
    </recommendedName>
</protein>
<dbReference type="PROSITE" id="PS50058">
    <property type="entry name" value="G_PROTEIN_GAMMA"/>
    <property type="match status" value="1"/>
</dbReference>
<evidence type="ECO:0000313" key="2">
    <source>
        <dbReference type="EMBL" id="MDF3294439.1"/>
    </source>
</evidence>
<gene>
    <name evidence="2" type="ORF">P3G67_35715</name>
</gene>
<evidence type="ECO:0000259" key="1">
    <source>
        <dbReference type="PROSITE" id="PS50058"/>
    </source>
</evidence>
<proteinExistence type="predicted"/>